<evidence type="ECO:0000256" key="1">
    <source>
        <dbReference type="SAM" id="Phobius"/>
    </source>
</evidence>
<keyword evidence="1" id="KW-0812">Transmembrane</keyword>
<proteinExistence type="predicted"/>
<keyword evidence="3" id="KW-1185">Reference proteome</keyword>
<name>A0ABS5QM74_9BACT</name>
<evidence type="ECO:0000313" key="3">
    <source>
        <dbReference type="Proteomes" id="UP000680365"/>
    </source>
</evidence>
<feature type="transmembrane region" description="Helical" evidence="1">
    <location>
        <begin position="12"/>
        <end position="34"/>
    </location>
</feature>
<evidence type="ECO:0000313" key="2">
    <source>
        <dbReference type="EMBL" id="MBS8122295.1"/>
    </source>
</evidence>
<accession>A0ABS5QM74</accession>
<comment type="caution">
    <text evidence="2">The sequence shown here is derived from an EMBL/GenBank/DDBJ whole genome shotgun (WGS) entry which is preliminary data.</text>
</comment>
<protein>
    <submittedName>
        <fullName evidence="2">Uncharacterized protein</fullName>
    </submittedName>
</protein>
<sequence length="147" mass="17242">MASIVVFSLEIMIFFIIYKIYYFLSFIILSGNNYNMFIKKSTRKYNGKTYITHYLVESFRDKDTKKVKHRNIANLSELPPKSLLALKESLNWNTSNVSKHKIEDLEVIGTKQYGSITIFQKIFDNIFGKIIGKKMYRLCNGLYLQIS</sequence>
<organism evidence="2 3">
    <name type="scientific">Candidatus Vampirococcus lugosii</name>
    <dbReference type="NCBI Taxonomy" id="2789015"/>
    <lineage>
        <taxon>Bacteria</taxon>
        <taxon>Candidatus Absconditibacteriota</taxon>
        <taxon>Vampirococcus</taxon>
    </lineage>
</organism>
<reference evidence="2 3" key="1">
    <citation type="journal article" date="2021" name="Nat. Commun.">
        <title>Reductive evolution and unique predatory mode in the CPR bacterium Vampirococcus lugosii.</title>
        <authorList>
            <person name="Moreira D."/>
            <person name="Zivanovic Y."/>
            <person name="Lopez-Archilla A.I."/>
            <person name="Iniesto M."/>
            <person name="Lopez-Garcia P."/>
        </authorList>
    </citation>
    <scope>NUCLEOTIDE SEQUENCE [LARGE SCALE GENOMIC DNA]</scope>
    <source>
        <strain evidence="2">Chiprana</strain>
    </source>
</reference>
<dbReference type="Proteomes" id="UP000680365">
    <property type="component" value="Unassembled WGS sequence"/>
</dbReference>
<keyword evidence="1" id="KW-1133">Transmembrane helix</keyword>
<dbReference type="EMBL" id="JAEDAM010000068">
    <property type="protein sequence ID" value="MBS8122295.1"/>
    <property type="molecule type" value="Genomic_DNA"/>
</dbReference>
<gene>
    <name evidence="2" type="ORF">VAMP_273n100</name>
</gene>
<keyword evidence="1" id="KW-0472">Membrane</keyword>